<protein>
    <recommendedName>
        <fullName evidence="4">Squalene monooxygenase</fullName>
    </recommendedName>
</protein>
<name>A0AAW1XZN0_RUBAR</name>
<comment type="caution">
    <text evidence="2">The sequence shown here is derived from an EMBL/GenBank/DDBJ whole genome shotgun (WGS) entry which is preliminary data.</text>
</comment>
<dbReference type="Proteomes" id="UP001457282">
    <property type="component" value="Unassembled WGS sequence"/>
</dbReference>
<gene>
    <name evidence="2" type="ORF">M0R45_007378</name>
</gene>
<keyword evidence="1" id="KW-0472">Membrane</keyword>
<accession>A0AAW1XZN0</accession>
<evidence type="ECO:0000256" key="1">
    <source>
        <dbReference type="SAM" id="Phobius"/>
    </source>
</evidence>
<feature type="transmembrane region" description="Helical" evidence="1">
    <location>
        <begin position="6"/>
        <end position="23"/>
    </location>
</feature>
<evidence type="ECO:0008006" key="4">
    <source>
        <dbReference type="Google" id="ProtNLM"/>
    </source>
</evidence>
<sequence length="116" mass="12554">MDYLYIMGAVISSLLSVVFLYTLRVKRTNVKASVKTQNEELLESYGNGMCLQAKIDASPDIIIVGAGVVGSALAYTLGKVTLSLDQSLRAICPLGLLFWCTYGRCSFINESISCST</sequence>
<dbReference type="AlphaFoldDB" id="A0AAW1XZN0"/>
<evidence type="ECO:0000313" key="3">
    <source>
        <dbReference type="Proteomes" id="UP001457282"/>
    </source>
</evidence>
<dbReference type="EMBL" id="JBEDUW010000002">
    <property type="protein sequence ID" value="KAK9941681.1"/>
    <property type="molecule type" value="Genomic_DNA"/>
</dbReference>
<proteinExistence type="predicted"/>
<evidence type="ECO:0000313" key="2">
    <source>
        <dbReference type="EMBL" id="KAK9941681.1"/>
    </source>
</evidence>
<organism evidence="2 3">
    <name type="scientific">Rubus argutus</name>
    <name type="common">Southern blackberry</name>
    <dbReference type="NCBI Taxonomy" id="59490"/>
    <lineage>
        <taxon>Eukaryota</taxon>
        <taxon>Viridiplantae</taxon>
        <taxon>Streptophyta</taxon>
        <taxon>Embryophyta</taxon>
        <taxon>Tracheophyta</taxon>
        <taxon>Spermatophyta</taxon>
        <taxon>Magnoliopsida</taxon>
        <taxon>eudicotyledons</taxon>
        <taxon>Gunneridae</taxon>
        <taxon>Pentapetalae</taxon>
        <taxon>rosids</taxon>
        <taxon>fabids</taxon>
        <taxon>Rosales</taxon>
        <taxon>Rosaceae</taxon>
        <taxon>Rosoideae</taxon>
        <taxon>Rosoideae incertae sedis</taxon>
        <taxon>Rubus</taxon>
    </lineage>
</organism>
<keyword evidence="1" id="KW-1133">Transmembrane helix</keyword>
<keyword evidence="3" id="KW-1185">Reference proteome</keyword>
<reference evidence="2 3" key="1">
    <citation type="journal article" date="2023" name="G3 (Bethesda)">
        <title>A chromosome-length genome assembly and annotation of blackberry (Rubus argutus, cv. 'Hillquist').</title>
        <authorList>
            <person name="Bruna T."/>
            <person name="Aryal R."/>
            <person name="Dudchenko O."/>
            <person name="Sargent D.J."/>
            <person name="Mead D."/>
            <person name="Buti M."/>
            <person name="Cavallini A."/>
            <person name="Hytonen T."/>
            <person name="Andres J."/>
            <person name="Pham M."/>
            <person name="Weisz D."/>
            <person name="Mascagni F."/>
            <person name="Usai G."/>
            <person name="Natali L."/>
            <person name="Bassil N."/>
            <person name="Fernandez G.E."/>
            <person name="Lomsadze A."/>
            <person name="Armour M."/>
            <person name="Olukolu B."/>
            <person name="Poorten T."/>
            <person name="Britton C."/>
            <person name="Davik J."/>
            <person name="Ashrafi H."/>
            <person name="Aiden E.L."/>
            <person name="Borodovsky M."/>
            <person name="Worthington M."/>
        </authorList>
    </citation>
    <scope>NUCLEOTIDE SEQUENCE [LARGE SCALE GENOMIC DNA]</scope>
    <source>
        <strain evidence="2">PI 553951</strain>
    </source>
</reference>
<keyword evidence="1" id="KW-0812">Transmembrane</keyword>